<accession>A0A9X3YHW0</accession>
<dbReference type="RefSeq" id="WP_263545060.1">
    <property type="nucleotide sequence ID" value="NZ_JAOVZO020000014.1"/>
</dbReference>
<protein>
    <submittedName>
        <fullName evidence="1">Uncharacterized protein</fullName>
    </submittedName>
</protein>
<dbReference type="Proteomes" id="UP001139971">
    <property type="component" value="Unassembled WGS sequence"/>
</dbReference>
<comment type="caution">
    <text evidence="1">The sequence shown here is derived from an EMBL/GenBank/DDBJ whole genome shotgun (WGS) entry which is preliminary data.</text>
</comment>
<sequence>MKRPTPWYRVPEAWLAVALLGAGVAAGIALAVVASRLPDARIPDAPHARMTGS</sequence>
<name>A0A9X3YHW0_9GAMM</name>
<evidence type="ECO:0000313" key="1">
    <source>
        <dbReference type="EMBL" id="MDC8012606.1"/>
    </source>
</evidence>
<proteinExistence type="predicted"/>
<gene>
    <name evidence="1" type="ORF">OD750_008605</name>
</gene>
<organism evidence="1 2">
    <name type="scientific">Tahibacter soli</name>
    <dbReference type="NCBI Taxonomy" id="2983605"/>
    <lineage>
        <taxon>Bacteria</taxon>
        <taxon>Pseudomonadati</taxon>
        <taxon>Pseudomonadota</taxon>
        <taxon>Gammaproteobacteria</taxon>
        <taxon>Lysobacterales</taxon>
        <taxon>Rhodanobacteraceae</taxon>
        <taxon>Tahibacter</taxon>
    </lineage>
</organism>
<keyword evidence="2" id="KW-1185">Reference proteome</keyword>
<dbReference type="AlphaFoldDB" id="A0A9X3YHW0"/>
<reference evidence="1" key="1">
    <citation type="submission" date="2023-02" db="EMBL/GenBank/DDBJ databases">
        <title>Tahibacter soli sp. nov. isolated from soil.</title>
        <authorList>
            <person name="Baek J.H."/>
            <person name="Lee J.K."/>
            <person name="Choi D.G."/>
            <person name="Jeon C.O."/>
        </authorList>
    </citation>
    <scope>NUCLEOTIDE SEQUENCE</scope>
    <source>
        <strain evidence="1">BL</strain>
    </source>
</reference>
<evidence type="ECO:0000313" key="2">
    <source>
        <dbReference type="Proteomes" id="UP001139971"/>
    </source>
</evidence>
<dbReference type="EMBL" id="JAOVZO020000014">
    <property type="protein sequence ID" value="MDC8012606.1"/>
    <property type="molecule type" value="Genomic_DNA"/>
</dbReference>